<gene>
    <name evidence="1" type="ORF">MM415B05850_0006</name>
</gene>
<name>A0A6M3LRB3_9ZZZZ</name>
<reference evidence="1" key="1">
    <citation type="submission" date="2020-03" db="EMBL/GenBank/DDBJ databases">
        <title>The deep terrestrial virosphere.</title>
        <authorList>
            <person name="Holmfeldt K."/>
            <person name="Nilsson E."/>
            <person name="Simone D."/>
            <person name="Lopez-Fernandez M."/>
            <person name="Wu X."/>
            <person name="de Brujin I."/>
            <person name="Lundin D."/>
            <person name="Andersson A."/>
            <person name="Bertilsson S."/>
            <person name="Dopson M."/>
        </authorList>
    </citation>
    <scope>NUCLEOTIDE SEQUENCE</scope>
    <source>
        <strain evidence="1">MM415B05850</strain>
    </source>
</reference>
<evidence type="ECO:0000313" key="1">
    <source>
        <dbReference type="EMBL" id="QJA97926.1"/>
    </source>
</evidence>
<protein>
    <submittedName>
        <fullName evidence="1">Uncharacterized protein</fullName>
    </submittedName>
</protein>
<proteinExistence type="predicted"/>
<dbReference type="AlphaFoldDB" id="A0A6M3LRB3"/>
<accession>A0A6M3LRB3</accession>
<sequence>MRIKVKKEVAEFLINATTKVHTRGGSIYYYIPFWFTKTEEEDIFEEFSFDSLPEELKKAIKDLRL</sequence>
<organism evidence="1">
    <name type="scientific">viral metagenome</name>
    <dbReference type="NCBI Taxonomy" id="1070528"/>
    <lineage>
        <taxon>unclassified sequences</taxon>
        <taxon>metagenomes</taxon>
        <taxon>organismal metagenomes</taxon>
    </lineage>
</organism>
<dbReference type="EMBL" id="MT143537">
    <property type="protein sequence ID" value="QJA97926.1"/>
    <property type="molecule type" value="Genomic_DNA"/>
</dbReference>